<organism evidence="1 2">
    <name type="scientific">Luedemannella helvata</name>
    <dbReference type="NCBI Taxonomy" id="349315"/>
    <lineage>
        <taxon>Bacteria</taxon>
        <taxon>Bacillati</taxon>
        <taxon>Actinomycetota</taxon>
        <taxon>Actinomycetes</taxon>
        <taxon>Micromonosporales</taxon>
        <taxon>Micromonosporaceae</taxon>
        <taxon>Luedemannella</taxon>
    </lineage>
</organism>
<sequence>MQVQPAGLSRPWYAATGGVGLSESIQAFTQVLRTPAPDSGWRKHLSGRLDPLREAFAEYRAATEGADGLYAQVVSEAPRLAHEVDGLVAEHGALDRAMANLARQAAEASADAETLRRGAQDMLSGLTKHRQHVADVVYTAYAVDIGGE</sequence>
<keyword evidence="2" id="KW-1185">Reference proteome</keyword>
<protein>
    <submittedName>
        <fullName evidence="1">Uncharacterized protein</fullName>
    </submittedName>
</protein>
<gene>
    <name evidence="1" type="ORF">GCM10009681_56000</name>
</gene>
<name>A0ABP4XCW8_9ACTN</name>
<dbReference type="EMBL" id="BAAALS010000055">
    <property type="protein sequence ID" value="GAA1777602.1"/>
    <property type="molecule type" value="Genomic_DNA"/>
</dbReference>
<comment type="caution">
    <text evidence="1">The sequence shown here is derived from an EMBL/GenBank/DDBJ whole genome shotgun (WGS) entry which is preliminary data.</text>
</comment>
<evidence type="ECO:0000313" key="1">
    <source>
        <dbReference type="EMBL" id="GAA1777602.1"/>
    </source>
</evidence>
<accession>A0ABP4XCW8</accession>
<dbReference type="RefSeq" id="WP_344088651.1">
    <property type="nucleotide sequence ID" value="NZ_BAAALS010000055.1"/>
</dbReference>
<dbReference type="Proteomes" id="UP001500655">
    <property type="component" value="Unassembled WGS sequence"/>
</dbReference>
<reference evidence="2" key="1">
    <citation type="journal article" date="2019" name="Int. J. Syst. Evol. Microbiol.">
        <title>The Global Catalogue of Microorganisms (GCM) 10K type strain sequencing project: providing services to taxonomists for standard genome sequencing and annotation.</title>
        <authorList>
            <consortium name="The Broad Institute Genomics Platform"/>
            <consortium name="The Broad Institute Genome Sequencing Center for Infectious Disease"/>
            <person name="Wu L."/>
            <person name="Ma J."/>
        </authorList>
    </citation>
    <scope>NUCLEOTIDE SEQUENCE [LARGE SCALE GENOMIC DNA]</scope>
    <source>
        <strain evidence="2">JCM 13249</strain>
    </source>
</reference>
<evidence type="ECO:0000313" key="2">
    <source>
        <dbReference type="Proteomes" id="UP001500655"/>
    </source>
</evidence>
<proteinExistence type="predicted"/>